<feature type="transmembrane region" description="Helical" evidence="5">
    <location>
        <begin position="12"/>
        <end position="31"/>
    </location>
</feature>
<accession>A0A177BXR5</accession>
<name>A0A177BXR5_9PLEO</name>
<keyword evidence="5" id="KW-0812">Transmembrane</keyword>
<dbReference type="Pfam" id="PF03407">
    <property type="entry name" value="Nucleotid_trans"/>
    <property type="match status" value="1"/>
</dbReference>
<dbReference type="GO" id="GO:0006487">
    <property type="term" value="P:protein N-linked glycosylation"/>
    <property type="evidence" value="ECO:0007669"/>
    <property type="project" value="TreeGrafter"/>
</dbReference>
<comment type="similarity">
    <text evidence="2">Belongs to the glycosyltransferase 77 family.</text>
</comment>
<evidence type="ECO:0000313" key="7">
    <source>
        <dbReference type="EMBL" id="OAG00143.1"/>
    </source>
</evidence>
<proteinExistence type="inferred from homology"/>
<sequence length="372" mass="43287">MLPTTGPRGPLFGLAVSAGFVLLFVFGFLAWQSPPQLPQLPKSTTHVEMTVTNEGTAKLGIHEIIRQLYQPLKIAPDESSFSFIGEDLNLTSLTLPRDPRYTKQMGKDVLILDLETRPLESTEAFNHGLFDWRKLNHVSGGVFSHYIYSLIHGYDYKFVHAHEFEDRHATWIKPSALAQHIKNYKFIVFLDADATFRFQHLPLEWMFNYWQIKPEHSFTMALDPWDPEAPQYNSDRFNRTYTNTGFMVVQNNAHTMQILKDWHECPDDTRYKGCSEWKMPKFHEQSAFGEYIRYDYADYVKELQCAEANGFPGVEVSNCQGKYVRHYWFEKQKIKEDLQQNMMNAITLPIQRIFAENIGGIITEQKENVLPN</sequence>
<dbReference type="GeneID" id="28764632"/>
<comment type="similarity">
    <text evidence="1">Belongs to the glycosyltransferase 34 family.</text>
</comment>
<dbReference type="SUPFAM" id="SSF53448">
    <property type="entry name" value="Nucleotide-diphospho-sugar transferases"/>
    <property type="match status" value="1"/>
</dbReference>
<evidence type="ECO:0000256" key="3">
    <source>
        <dbReference type="ARBA" id="ARBA00022676"/>
    </source>
</evidence>
<organism evidence="7 8">
    <name type="scientific">Paraphaeosphaeria sporulosa</name>
    <dbReference type="NCBI Taxonomy" id="1460663"/>
    <lineage>
        <taxon>Eukaryota</taxon>
        <taxon>Fungi</taxon>
        <taxon>Dikarya</taxon>
        <taxon>Ascomycota</taxon>
        <taxon>Pezizomycotina</taxon>
        <taxon>Dothideomycetes</taxon>
        <taxon>Pleosporomycetidae</taxon>
        <taxon>Pleosporales</taxon>
        <taxon>Massarineae</taxon>
        <taxon>Didymosphaeriaceae</taxon>
        <taxon>Paraphaeosphaeria</taxon>
    </lineage>
</organism>
<evidence type="ECO:0000256" key="4">
    <source>
        <dbReference type="ARBA" id="ARBA00022679"/>
    </source>
</evidence>
<dbReference type="OrthoDB" id="3763672at2759"/>
<dbReference type="RefSeq" id="XP_018030508.1">
    <property type="nucleotide sequence ID" value="XM_018181146.1"/>
</dbReference>
<evidence type="ECO:0000256" key="1">
    <source>
        <dbReference type="ARBA" id="ARBA00005664"/>
    </source>
</evidence>
<evidence type="ECO:0000313" key="8">
    <source>
        <dbReference type="Proteomes" id="UP000077069"/>
    </source>
</evidence>
<keyword evidence="5" id="KW-1133">Transmembrane helix</keyword>
<dbReference type="STRING" id="1460663.A0A177BXR5"/>
<gene>
    <name evidence="7" type="ORF">CC84DRAFT_1190880</name>
</gene>
<dbReference type="InterPro" id="IPR008630">
    <property type="entry name" value="Glyco_trans_34"/>
</dbReference>
<dbReference type="GO" id="GO:0016757">
    <property type="term" value="F:glycosyltransferase activity"/>
    <property type="evidence" value="ECO:0007669"/>
    <property type="project" value="UniProtKB-KW"/>
</dbReference>
<dbReference type="Gene3D" id="3.90.550.10">
    <property type="entry name" value="Spore Coat Polysaccharide Biosynthesis Protein SpsA, Chain A"/>
    <property type="match status" value="1"/>
</dbReference>
<keyword evidence="3" id="KW-0328">Glycosyltransferase</keyword>
<keyword evidence="4" id="KW-0808">Transferase</keyword>
<evidence type="ECO:0000256" key="5">
    <source>
        <dbReference type="SAM" id="Phobius"/>
    </source>
</evidence>
<dbReference type="Proteomes" id="UP000077069">
    <property type="component" value="Unassembled WGS sequence"/>
</dbReference>
<protein>
    <recommendedName>
        <fullName evidence="6">Nucleotide-diphospho-sugar transferase domain-containing protein</fullName>
    </recommendedName>
</protein>
<dbReference type="PANTHER" id="PTHR31306:SF3">
    <property type="entry name" value="NUCLEOTIDE-DIPHOSPHO-SUGAR TRANSFERASE DOMAIN-CONTAINING PROTEIN"/>
    <property type="match status" value="1"/>
</dbReference>
<keyword evidence="8" id="KW-1185">Reference proteome</keyword>
<dbReference type="PANTHER" id="PTHR31306">
    <property type="entry name" value="ALPHA-1,6-MANNOSYLTRANSFERASE MNN11-RELATED"/>
    <property type="match status" value="1"/>
</dbReference>
<dbReference type="GO" id="GO:0000139">
    <property type="term" value="C:Golgi membrane"/>
    <property type="evidence" value="ECO:0007669"/>
    <property type="project" value="TreeGrafter"/>
</dbReference>
<evidence type="ECO:0000259" key="6">
    <source>
        <dbReference type="Pfam" id="PF03407"/>
    </source>
</evidence>
<evidence type="ECO:0000256" key="2">
    <source>
        <dbReference type="ARBA" id="ARBA00007033"/>
    </source>
</evidence>
<dbReference type="InterPro" id="IPR005069">
    <property type="entry name" value="Nucl-diP-sugar_transferase"/>
</dbReference>
<feature type="domain" description="Nucleotide-diphospho-sugar transferase" evidence="6">
    <location>
        <begin position="169"/>
        <end position="299"/>
    </location>
</feature>
<keyword evidence="5" id="KW-0472">Membrane</keyword>
<dbReference type="InParanoid" id="A0A177BXR5"/>
<dbReference type="EMBL" id="KV441560">
    <property type="protein sequence ID" value="OAG00143.1"/>
    <property type="molecule type" value="Genomic_DNA"/>
</dbReference>
<dbReference type="AlphaFoldDB" id="A0A177BXR5"/>
<dbReference type="InterPro" id="IPR029044">
    <property type="entry name" value="Nucleotide-diphossugar_trans"/>
</dbReference>
<reference evidence="7 8" key="1">
    <citation type="submission" date="2016-05" db="EMBL/GenBank/DDBJ databases">
        <title>Comparative analysis of secretome profiles of manganese(II)-oxidizing ascomycete fungi.</title>
        <authorList>
            <consortium name="DOE Joint Genome Institute"/>
            <person name="Zeiner C.A."/>
            <person name="Purvine S.O."/>
            <person name="Zink E.M."/>
            <person name="Wu S."/>
            <person name="Pasa-Tolic L."/>
            <person name="Chaput D.L."/>
            <person name="Haridas S."/>
            <person name="Grigoriev I.V."/>
            <person name="Santelli C.M."/>
            <person name="Hansel C.M."/>
        </authorList>
    </citation>
    <scope>NUCLEOTIDE SEQUENCE [LARGE SCALE GENOMIC DNA]</scope>
    <source>
        <strain evidence="7 8">AP3s5-JAC2a</strain>
    </source>
</reference>